<accession>G0QN45</accession>
<evidence type="ECO:0000256" key="5">
    <source>
        <dbReference type="PIRSR" id="PIRSR000097-2"/>
    </source>
</evidence>
<dbReference type="InParanoid" id="G0QN45"/>
<feature type="site" description="Lowers pKa of active site Tyr" evidence="6">
    <location>
        <position position="82"/>
    </location>
</feature>
<comment type="similarity">
    <text evidence="1">Belongs to the aldo/keto reductase family.</text>
</comment>
<evidence type="ECO:0000256" key="2">
    <source>
        <dbReference type="ARBA" id="ARBA00022857"/>
    </source>
</evidence>
<dbReference type="OMA" id="AWKAMEG"/>
<dbReference type="SUPFAM" id="SSF51430">
    <property type="entry name" value="NAD(P)-linked oxidoreductase"/>
    <property type="match status" value="1"/>
</dbReference>
<keyword evidence="2" id="KW-0521">NADP</keyword>
<dbReference type="Pfam" id="PF00248">
    <property type="entry name" value="Aldo_ket_red"/>
    <property type="match status" value="1"/>
</dbReference>
<proteinExistence type="inferred from homology"/>
<organism evidence="8 9">
    <name type="scientific">Ichthyophthirius multifiliis</name>
    <name type="common">White spot disease agent</name>
    <name type="synonym">Ich</name>
    <dbReference type="NCBI Taxonomy" id="5932"/>
    <lineage>
        <taxon>Eukaryota</taxon>
        <taxon>Sar</taxon>
        <taxon>Alveolata</taxon>
        <taxon>Ciliophora</taxon>
        <taxon>Intramacronucleata</taxon>
        <taxon>Oligohymenophorea</taxon>
        <taxon>Hymenostomatida</taxon>
        <taxon>Ophryoglenina</taxon>
        <taxon>Ichthyophthirius</taxon>
    </lineage>
</organism>
<sequence length="295" mass="34533">MLNNDQQFILHNGNLMPIFGLGTYTLTDKQQLDQLIRYALKSGYKHIDTAITYANEALIGEILEDIFKEEEYKREELFIATKIFPYKSVNTVLRIQQCLKDLKLQYIDMIYIHWPGYIPDKNNVITHKPVHQIWAEFEQCYRLGYVRNLAVSNFNVQSLFDLLSYCQVKPVCNQIELNVQLQQPKLLDFCKRFKIHIVAYSPLARCGDILKNSLLVKLSEKYGKSVVQIMLNFLIRLGVSVIPKTSNFLRLKENIESIQFQLSEEDFQLIKSLDKNIRVEDPYARDDFGSIPYFD</sequence>
<dbReference type="OrthoDB" id="416253at2759"/>
<dbReference type="InterPro" id="IPR020471">
    <property type="entry name" value="AKR"/>
</dbReference>
<dbReference type="Proteomes" id="UP000008983">
    <property type="component" value="Unassembled WGS sequence"/>
</dbReference>
<feature type="domain" description="NADP-dependent oxidoreductase" evidence="7">
    <location>
        <begin position="20"/>
        <end position="274"/>
    </location>
</feature>
<evidence type="ECO:0000256" key="1">
    <source>
        <dbReference type="ARBA" id="ARBA00007905"/>
    </source>
</evidence>
<dbReference type="AlphaFoldDB" id="G0QN45"/>
<dbReference type="CDD" id="cd19071">
    <property type="entry name" value="AKR_AKR1-5-like"/>
    <property type="match status" value="1"/>
</dbReference>
<keyword evidence="9" id="KW-1185">Reference proteome</keyword>
<dbReference type="PANTHER" id="PTHR43827:SF3">
    <property type="entry name" value="NADP-DEPENDENT OXIDOREDUCTASE DOMAIN-CONTAINING PROTEIN"/>
    <property type="match status" value="1"/>
</dbReference>
<evidence type="ECO:0000256" key="3">
    <source>
        <dbReference type="ARBA" id="ARBA00023002"/>
    </source>
</evidence>
<dbReference type="PRINTS" id="PR00069">
    <property type="entry name" value="ALDKETRDTASE"/>
</dbReference>
<evidence type="ECO:0000256" key="4">
    <source>
        <dbReference type="PIRSR" id="PIRSR000097-1"/>
    </source>
</evidence>
<reference evidence="8 9" key="1">
    <citation type="submission" date="2011-07" db="EMBL/GenBank/DDBJ databases">
        <authorList>
            <person name="Coyne R."/>
            <person name="Brami D."/>
            <person name="Johnson J."/>
            <person name="Hostetler J."/>
            <person name="Hannick L."/>
            <person name="Clark T."/>
            <person name="Cassidy-Hanley D."/>
            <person name="Inman J."/>
        </authorList>
    </citation>
    <scope>NUCLEOTIDE SEQUENCE [LARGE SCALE GENOMIC DNA]</scope>
    <source>
        <strain evidence="8 9">G5</strain>
    </source>
</reference>
<evidence type="ECO:0000256" key="6">
    <source>
        <dbReference type="PIRSR" id="PIRSR000097-3"/>
    </source>
</evidence>
<evidence type="ECO:0000313" key="9">
    <source>
        <dbReference type="Proteomes" id="UP000008983"/>
    </source>
</evidence>
<dbReference type="EMBL" id="GL983462">
    <property type="protein sequence ID" value="EGR33374.1"/>
    <property type="molecule type" value="Genomic_DNA"/>
</dbReference>
<evidence type="ECO:0000313" key="8">
    <source>
        <dbReference type="EMBL" id="EGR33374.1"/>
    </source>
</evidence>
<dbReference type="eggNOG" id="KOG1577">
    <property type="taxonomic scope" value="Eukaryota"/>
</dbReference>
<dbReference type="InterPro" id="IPR036812">
    <property type="entry name" value="NAD(P)_OxRdtase_dom_sf"/>
</dbReference>
<feature type="binding site" evidence="5">
    <location>
        <position position="113"/>
    </location>
    <ligand>
        <name>substrate</name>
    </ligand>
</feature>
<name>G0QN45_ICHMU</name>
<dbReference type="InterPro" id="IPR023210">
    <property type="entry name" value="NADP_OxRdtase_dom"/>
</dbReference>
<keyword evidence="3" id="KW-0560">Oxidoreductase</keyword>
<dbReference type="GeneID" id="14909539"/>
<dbReference type="RefSeq" id="XP_004037360.1">
    <property type="nucleotide sequence ID" value="XM_004037312.1"/>
</dbReference>
<gene>
    <name evidence="8" type="ORF">IMG5_055170</name>
</gene>
<dbReference type="PANTHER" id="PTHR43827">
    <property type="entry name" value="2,5-DIKETO-D-GLUCONIC ACID REDUCTASE"/>
    <property type="match status" value="1"/>
</dbReference>
<dbReference type="STRING" id="857967.G0QN45"/>
<feature type="active site" description="Proton donor" evidence="4">
    <location>
        <position position="53"/>
    </location>
</feature>
<protein>
    <recommendedName>
        <fullName evidence="7">NADP-dependent oxidoreductase domain-containing protein</fullName>
    </recommendedName>
</protein>
<dbReference type="GO" id="GO:0016616">
    <property type="term" value="F:oxidoreductase activity, acting on the CH-OH group of donors, NAD or NADP as acceptor"/>
    <property type="evidence" value="ECO:0007669"/>
    <property type="project" value="UniProtKB-ARBA"/>
</dbReference>
<dbReference type="Gene3D" id="3.20.20.100">
    <property type="entry name" value="NADP-dependent oxidoreductase domain"/>
    <property type="match status" value="1"/>
</dbReference>
<dbReference type="PIRSF" id="PIRSF000097">
    <property type="entry name" value="AKR"/>
    <property type="match status" value="1"/>
</dbReference>
<evidence type="ECO:0000259" key="7">
    <source>
        <dbReference type="Pfam" id="PF00248"/>
    </source>
</evidence>